<comment type="caution">
    <text evidence="2">The sequence shown here is derived from an EMBL/GenBank/DDBJ whole genome shotgun (WGS) entry which is preliminary data.</text>
</comment>
<keyword evidence="3" id="KW-1185">Reference proteome</keyword>
<evidence type="ECO:0000313" key="2">
    <source>
        <dbReference type="EMBL" id="GAA3938175.1"/>
    </source>
</evidence>
<organism evidence="2 3">
    <name type="scientific">Streptomyces gulbargensis</name>
    <dbReference type="NCBI Taxonomy" id="364901"/>
    <lineage>
        <taxon>Bacteria</taxon>
        <taxon>Bacillati</taxon>
        <taxon>Actinomycetota</taxon>
        <taxon>Actinomycetes</taxon>
        <taxon>Kitasatosporales</taxon>
        <taxon>Streptomycetaceae</taxon>
        <taxon>Streptomyces</taxon>
    </lineage>
</organism>
<dbReference type="Proteomes" id="UP001501000">
    <property type="component" value="Unassembled WGS sequence"/>
</dbReference>
<feature type="compositionally biased region" description="Basic and acidic residues" evidence="1">
    <location>
        <begin position="108"/>
        <end position="122"/>
    </location>
</feature>
<dbReference type="EMBL" id="BAABAJ010000026">
    <property type="protein sequence ID" value="GAA3938175.1"/>
    <property type="molecule type" value="Genomic_DNA"/>
</dbReference>
<sequence>MADRAAHAREQAGRRAPALLLLLTVLALFAGICHGAHGHKLPAAHGHALPAAHGHVLPAAHGAASVPAAERAPGPGARAADPDVRAPGPGARAAAPSASPVPGSPTHGCHEGGDGGLPHDVHLPAAQTPAAPQLTAPDTAGAPLVAHDALFPADPHARRVRDRAGPGPEPGHLLIALGVNRN</sequence>
<evidence type="ECO:0000313" key="3">
    <source>
        <dbReference type="Proteomes" id="UP001501000"/>
    </source>
</evidence>
<proteinExistence type="predicted"/>
<protein>
    <submittedName>
        <fullName evidence="2">Uncharacterized protein</fullName>
    </submittedName>
</protein>
<accession>A0ABP7N677</accession>
<reference evidence="3" key="1">
    <citation type="journal article" date="2019" name="Int. J. Syst. Evol. Microbiol.">
        <title>The Global Catalogue of Microorganisms (GCM) 10K type strain sequencing project: providing services to taxonomists for standard genome sequencing and annotation.</title>
        <authorList>
            <consortium name="The Broad Institute Genomics Platform"/>
            <consortium name="The Broad Institute Genome Sequencing Center for Infectious Disease"/>
            <person name="Wu L."/>
            <person name="Ma J."/>
        </authorList>
    </citation>
    <scope>NUCLEOTIDE SEQUENCE [LARGE SCALE GENOMIC DNA]</scope>
    <source>
        <strain evidence="3">JCM 16956</strain>
    </source>
</reference>
<gene>
    <name evidence="2" type="ORF">GCM10022244_53230</name>
</gene>
<name>A0ABP7N677_9ACTN</name>
<feature type="compositionally biased region" description="Low complexity" evidence="1">
    <location>
        <begin position="61"/>
        <end position="105"/>
    </location>
</feature>
<feature type="region of interest" description="Disordered" evidence="1">
    <location>
        <begin position="61"/>
        <end position="124"/>
    </location>
</feature>
<evidence type="ECO:0000256" key="1">
    <source>
        <dbReference type="SAM" id="MobiDB-lite"/>
    </source>
</evidence>